<feature type="transmembrane region" description="Helical" evidence="1">
    <location>
        <begin position="111"/>
        <end position="131"/>
    </location>
</feature>
<comment type="caution">
    <text evidence="2">The sequence shown here is derived from an EMBL/GenBank/DDBJ whole genome shotgun (WGS) entry which is preliminary data.</text>
</comment>
<reference evidence="2 3" key="1">
    <citation type="submission" date="2015-12" db="EMBL/GenBank/DDBJ databases">
        <title>Haloprofundus marisrubri gen. nov., sp. nov., an extremely halophilic archaeon isolated from the Discovery deep brine-seawater interface in the Red Sea.</title>
        <authorList>
            <person name="Zhang G."/>
            <person name="Stingl U."/>
            <person name="Rashid M."/>
        </authorList>
    </citation>
    <scope>NUCLEOTIDE SEQUENCE [LARGE SCALE GENOMIC DNA]</scope>
    <source>
        <strain evidence="2 3">SB9</strain>
    </source>
</reference>
<evidence type="ECO:0000313" key="2">
    <source>
        <dbReference type="EMBL" id="KTG09669.1"/>
    </source>
</evidence>
<sequence>MSEHASLPIPSGNRIERALALALLSLVSLYAIGSIVPVSTLDTIGVVAVHLAVVVGCLLTATVLFRTATGRLAGRSSAKRLRQFATGAATVVFGSFTVAFVLSEFSAPSVVVRSLLAITLGALLVLAGVVARRG</sequence>
<keyword evidence="3" id="KW-1185">Reference proteome</keyword>
<keyword evidence="1" id="KW-0812">Transmembrane</keyword>
<name>A0A0W1R993_9EURY</name>
<dbReference type="EMBL" id="LOPU01000018">
    <property type="protein sequence ID" value="KTG09669.1"/>
    <property type="molecule type" value="Genomic_DNA"/>
</dbReference>
<proteinExistence type="predicted"/>
<dbReference type="RefSeq" id="WP_058581024.1">
    <property type="nucleotide sequence ID" value="NZ_LOPU01000018.1"/>
</dbReference>
<dbReference type="STRING" id="1514971.AUR64_08475"/>
<organism evidence="2 3">
    <name type="scientific">Haloprofundus marisrubri</name>
    <dbReference type="NCBI Taxonomy" id="1514971"/>
    <lineage>
        <taxon>Archaea</taxon>
        <taxon>Methanobacteriati</taxon>
        <taxon>Methanobacteriota</taxon>
        <taxon>Stenosarchaea group</taxon>
        <taxon>Halobacteria</taxon>
        <taxon>Halobacteriales</taxon>
        <taxon>Haloferacaceae</taxon>
        <taxon>Haloprofundus</taxon>
    </lineage>
</organism>
<dbReference type="AlphaFoldDB" id="A0A0W1R993"/>
<feature type="transmembrane region" description="Helical" evidence="1">
    <location>
        <begin position="84"/>
        <end position="105"/>
    </location>
</feature>
<dbReference type="Proteomes" id="UP000054387">
    <property type="component" value="Unassembled WGS sequence"/>
</dbReference>
<keyword evidence="1" id="KW-0472">Membrane</keyword>
<accession>A0A0W1R993</accession>
<protein>
    <submittedName>
        <fullName evidence="2">Uncharacterized protein</fullName>
    </submittedName>
</protein>
<keyword evidence="1" id="KW-1133">Transmembrane helix</keyword>
<feature type="transmembrane region" description="Helical" evidence="1">
    <location>
        <begin position="43"/>
        <end position="64"/>
    </location>
</feature>
<gene>
    <name evidence="2" type="ORF">AUR64_08475</name>
</gene>
<evidence type="ECO:0000313" key="3">
    <source>
        <dbReference type="Proteomes" id="UP000054387"/>
    </source>
</evidence>
<evidence type="ECO:0000256" key="1">
    <source>
        <dbReference type="SAM" id="Phobius"/>
    </source>
</evidence>